<dbReference type="STRING" id="4565.A0A3B6NJA8"/>
<dbReference type="PANTHER" id="PTHR22726:SF1">
    <property type="entry name" value="METALLOENDOPEPTIDASE OMA1, MITOCHONDRIAL"/>
    <property type="match status" value="1"/>
</dbReference>
<keyword evidence="1 6" id="KW-0645">Protease</keyword>
<organism evidence="8">
    <name type="scientific">Triticum aestivum</name>
    <name type="common">Wheat</name>
    <dbReference type="NCBI Taxonomy" id="4565"/>
    <lineage>
        <taxon>Eukaryota</taxon>
        <taxon>Viridiplantae</taxon>
        <taxon>Streptophyta</taxon>
        <taxon>Embryophyta</taxon>
        <taxon>Tracheophyta</taxon>
        <taxon>Spermatophyta</taxon>
        <taxon>Magnoliopsida</taxon>
        <taxon>Liliopsida</taxon>
        <taxon>Poales</taxon>
        <taxon>Poaceae</taxon>
        <taxon>BOP clade</taxon>
        <taxon>Pooideae</taxon>
        <taxon>Triticodae</taxon>
        <taxon>Triticeae</taxon>
        <taxon>Triticinae</taxon>
        <taxon>Triticum</taxon>
    </lineage>
</organism>
<dbReference type="EnsemblPlants" id="TraesCS6A02G000100.1">
    <property type="protein sequence ID" value="TraesCS6A02G000100.1"/>
    <property type="gene ID" value="TraesCS6A02G000100"/>
</dbReference>
<dbReference type="Gramene" id="TraesROB_scaffold_048972_01G000100.1">
    <property type="protein sequence ID" value="TraesROB_scaffold_048972_01G000100.1"/>
    <property type="gene ID" value="TraesROB_scaffold_048972_01G000100"/>
</dbReference>
<dbReference type="InterPro" id="IPR001915">
    <property type="entry name" value="Peptidase_M48"/>
</dbReference>
<evidence type="ECO:0000313" key="8">
    <source>
        <dbReference type="EnsemblPlants" id="TraesCS6A02G000100.1"/>
    </source>
</evidence>
<dbReference type="OMA" id="AIICHEV"/>
<accession>A0A3B6NJA8</accession>
<dbReference type="GO" id="GO:0004222">
    <property type="term" value="F:metalloendopeptidase activity"/>
    <property type="evidence" value="ECO:0000318"/>
    <property type="project" value="GO_Central"/>
</dbReference>
<dbReference type="Gramene" id="TraesCS6A03G0001000.1">
    <property type="protein sequence ID" value="TraesCS6A03G0001000.1.CDS"/>
    <property type="gene ID" value="TraesCS6A03G0001000"/>
</dbReference>
<evidence type="ECO:0000256" key="4">
    <source>
        <dbReference type="ARBA" id="ARBA00022833"/>
    </source>
</evidence>
<dbReference type="OrthoDB" id="1418575at2759"/>
<dbReference type="Gramene" id="TraesWEE_scaffold_007239_01G000200.1">
    <property type="protein sequence ID" value="TraesWEE_scaffold_007239_01G000200.1"/>
    <property type="gene ID" value="TraesWEE_scaffold_007239_01G000200"/>
</dbReference>
<protein>
    <recommendedName>
        <fullName evidence="7">Peptidase M48 domain-containing protein</fullName>
    </recommendedName>
</protein>
<feature type="domain" description="Peptidase M48" evidence="7">
    <location>
        <begin position="190"/>
        <end position="252"/>
    </location>
</feature>
<dbReference type="Gramene" id="TraesCS6A02G000100.1">
    <property type="protein sequence ID" value="TraesCS6A02G000100.1"/>
    <property type="gene ID" value="TraesCS6A02G000100"/>
</dbReference>
<sequence>MNCLRNTRLVFSRLQIVRRHFNPAQPLPGPRSHSIVMGSIRRLFLCQAKPATASHMGHAPSLPGFVSRSRPRWYQNPWKVAAAVVVAPYAAKFILYTAISTEETVPYTNRAHRVLLTSSEEREFGDEIFNDRKKKYGKDILGPSDPRTVRVRRIASDIIHGVRRLFPNNAIHDDDVKQGKVVLRPQTEHLNDLNWEVIVVKDEKINAFSTLGGKIVIYTGYLEHLKTDAELATVIAHEAAHVVARHSMELLSLIPFYKLMPFSRRAELEADHIGLMIMAAAGFDPRVAPQFRKKIGEIIGDTKLMDYICTHPSFETRSRMLSRKEVMEEALELYKKERMRREKCQSLSSLWWNVLGHRSC</sequence>
<dbReference type="PANTHER" id="PTHR22726">
    <property type="entry name" value="METALLOENDOPEPTIDASE OMA1"/>
    <property type="match status" value="1"/>
</dbReference>
<dbReference type="Gene3D" id="3.30.2010.10">
    <property type="entry name" value="Metalloproteases ('zincins'), catalytic domain"/>
    <property type="match status" value="1"/>
</dbReference>
<comment type="similarity">
    <text evidence="6">Belongs to the peptidase M48 family.</text>
</comment>
<name>A0A3B6NJA8_WHEAT</name>
<evidence type="ECO:0000256" key="3">
    <source>
        <dbReference type="ARBA" id="ARBA00022801"/>
    </source>
</evidence>
<dbReference type="CDD" id="cd07331">
    <property type="entry name" value="M48C_Oma1_like"/>
    <property type="match status" value="1"/>
</dbReference>
<comment type="cofactor">
    <cofactor evidence="6">
        <name>Zn(2+)</name>
        <dbReference type="ChEBI" id="CHEBI:29105"/>
    </cofactor>
    <text evidence="6">Binds 1 zinc ion per subunit.</text>
</comment>
<dbReference type="Pfam" id="PF01435">
    <property type="entry name" value="Peptidase_M48"/>
    <property type="match status" value="2"/>
</dbReference>
<evidence type="ECO:0000256" key="1">
    <source>
        <dbReference type="ARBA" id="ARBA00022670"/>
    </source>
</evidence>
<dbReference type="GO" id="GO:0046872">
    <property type="term" value="F:metal ion binding"/>
    <property type="evidence" value="ECO:0007669"/>
    <property type="project" value="UniProtKB-KW"/>
</dbReference>
<dbReference type="AlphaFoldDB" id="A0A3B6NJA8"/>
<keyword evidence="3 6" id="KW-0378">Hydrolase</keyword>
<keyword evidence="9" id="KW-1185">Reference proteome</keyword>
<evidence type="ECO:0000313" key="9">
    <source>
        <dbReference type="Proteomes" id="UP000019116"/>
    </source>
</evidence>
<dbReference type="GO" id="GO:0016020">
    <property type="term" value="C:membrane"/>
    <property type="evidence" value="ECO:0000318"/>
    <property type="project" value="GO_Central"/>
</dbReference>
<proteinExistence type="inferred from homology"/>
<keyword evidence="2" id="KW-0479">Metal-binding</keyword>
<evidence type="ECO:0000256" key="2">
    <source>
        <dbReference type="ARBA" id="ARBA00022723"/>
    </source>
</evidence>
<dbReference type="GO" id="GO:0051603">
    <property type="term" value="P:proteolysis involved in protein catabolic process"/>
    <property type="evidence" value="ECO:0000318"/>
    <property type="project" value="GO_Central"/>
</dbReference>
<keyword evidence="4 6" id="KW-0862">Zinc</keyword>
<reference evidence="8" key="2">
    <citation type="submission" date="2018-10" db="UniProtKB">
        <authorList>
            <consortium name="EnsemblPlants"/>
        </authorList>
    </citation>
    <scope>IDENTIFICATION</scope>
</reference>
<dbReference type="InterPro" id="IPR051156">
    <property type="entry name" value="Mito/Outer_Membr_Metalloprot"/>
</dbReference>
<evidence type="ECO:0000256" key="5">
    <source>
        <dbReference type="ARBA" id="ARBA00023049"/>
    </source>
</evidence>
<dbReference type="SMR" id="A0A3B6NJA8"/>
<dbReference type="Proteomes" id="UP000019116">
    <property type="component" value="Chromosome 6A"/>
</dbReference>
<feature type="domain" description="Peptidase M48" evidence="7">
    <location>
        <begin position="259"/>
        <end position="322"/>
    </location>
</feature>
<keyword evidence="5 6" id="KW-0482">Metalloprotease</keyword>
<reference evidence="8" key="1">
    <citation type="submission" date="2018-08" db="EMBL/GenBank/DDBJ databases">
        <authorList>
            <person name="Rossello M."/>
        </authorList>
    </citation>
    <scope>NUCLEOTIDE SEQUENCE [LARGE SCALE GENOMIC DNA]</scope>
    <source>
        <strain evidence="8">cv. Chinese Spring</strain>
    </source>
</reference>
<evidence type="ECO:0000259" key="7">
    <source>
        <dbReference type="Pfam" id="PF01435"/>
    </source>
</evidence>
<evidence type="ECO:0000256" key="6">
    <source>
        <dbReference type="RuleBase" id="RU003983"/>
    </source>
</evidence>